<proteinExistence type="predicted"/>
<dbReference type="Proteomes" id="UP000250235">
    <property type="component" value="Unassembled WGS sequence"/>
</dbReference>
<dbReference type="AlphaFoldDB" id="A0A2Z7ATS2"/>
<dbReference type="EMBL" id="KV012517">
    <property type="protein sequence ID" value="KZV24768.1"/>
    <property type="molecule type" value="Genomic_DNA"/>
</dbReference>
<evidence type="ECO:0000313" key="1">
    <source>
        <dbReference type="EMBL" id="KZV24768.1"/>
    </source>
</evidence>
<organism evidence="1 2">
    <name type="scientific">Dorcoceras hygrometricum</name>
    <dbReference type="NCBI Taxonomy" id="472368"/>
    <lineage>
        <taxon>Eukaryota</taxon>
        <taxon>Viridiplantae</taxon>
        <taxon>Streptophyta</taxon>
        <taxon>Embryophyta</taxon>
        <taxon>Tracheophyta</taxon>
        <taxon>Spermatophyta</taxon>
        <taxon>Magnoliopsida</taxon>
        <taxon>eudicotyledons</taxon>
        <taxon>Gunneridae</taxon>
        <taxon>Pentapetalae</taxon>
        <taxon>asterids</taxon>
        <taxon>lamiids</taxon>
        <taxon>Lamiales</taxon>
        <taxon>Gesneriaceae</taxon>
        <taxon>Didymocarpoideae</taxon>
        <taxon>Trichosporeae</taxon>
        <taxon>Loxocarpinae</taxon>
        <taxon>Dorcoceras</taxon>
    </lineage>
</organism>
<protein>
    <submittedName>
        <fullName evidence="1">Uncharacterized protein</fullName>
    </submittedName>
</protein>
<gene>
    <name evidence="1" type="ORF">F511_34635</name>
</gene>
<accession>A0A2Z7ATS2</accession>
<sequence>MADGPEDHGSMVVPPADWLYDVVVLVINADQARRVCEIWFQLREQCDIILTYEQEPRYEVVWRATSYWFLLNRGEYQLMTRYDVVGLMNRNLDTKFVWYTRAELRWGMSSGSWLTKRNATVKKNR</sequence>
<keyword evidence="2" id="KW-1185">Reference proteome</keyword>
<evidence type="ECO:0000313" key="2">
    <source>
        <dbReference type="Proteomes" id="UP000250235"/>
    </source>
</evidence>
<reference evidence="1 2" key="1">
    <citation type="journal article" date="2015" name="Proc. Natl. Acad. Sci. U.S.A.">
        <title>The resurrection genome of Boea hygrometrica: A blueprint for survival of dehydration.</title>
        <authorList>
            <person name="Xiao L."/>
            <person name="Yang G."/>
            <person name="Zhang L."/>
            <person name="Yang X."/>
            <person name="Zhao S."/>
            <person name="Ji Z."/>
            <person name="Zhou Q."/>
            <person name="Hu M."/>
            <person name="Wang Y."/>
            <person name="Chen M."/>
            <person name="Xu Y."/>
            <person name="Jin H."/>
            <person name="Xiao X."/>
            <person name="Hu G."/>
            <person name="Bao F."/>
            <person name="Hu Y."/>
            <person name="Wan P."/>
            <person name="Li L."/>
            <person name="Deng X."/>
            <person name="Kuang T."/>
            <person name="Xiang C."/>
            <person name="Zhu J.K."/>
            <person name="Oliver M.J."/>
            <person name="He Y."/>
        </authorList>
    </citation>
    <scope>NUCLEOTIDE SEQUENCE [LARGE SCALE GENOMIC DNA]</scope>
    <source>
        <strain evidence="2">cv. XS01</strain>
    </source>
</reference>
<name>A0A2Z7ATS2_9LAMI</name>